<protein>
    <submittedName>
        <fullName evidence="3">Uncharacterized protein</fullName>
    </submittedName>
</protein>
<evidence type="ECO:0000256" key="2">
    <source>
        <dbReference type="SAM" id="SignalP"/>
    </source>
</evidence>
<organism evidence="3 4">
    <name type="scientific">Rhizoctonia solani</name>
    <dbReference type="NCBI Taxonomy" id="456999"/>
    <lineage>
        <taxon>Eukaryota</taxon>
        <taxon>Fungi</taxon>
        <taxon>Dikarya</taxon>
        <taxon>Basidiomycota</taxon>
        <taxon>Agaricomycotina</taxon>
        <taxon>Agaricomycetes</taxon>
        <taxon>Cantharellales</taxon>
        <taxon>Ceratobasidiaceae</taxon>
        <taxon>Rhizoctonia</taxon>
    </lineage>
</organism>
<evidence type="ECO:0000313" key="3">
    <source>
        <dbReference type="EMBL" id="CAE7133290.1"/>
    </source>
</evidence>
<feature type="region of interest" description="Disordered" evidence="1">
    <location>
        <begin position="739"/>
        <end position="792"/>
    </location>
</feature>
<feature type="signal peptide" evidence="2">
    <location>
        <begin position="1"/>
        <end position="22"/>
    </location>
</feature>
<sequence length="792" mass="84801">MFNIQHLLGLPSLLTITSVSLPSSLTLDMSLFSITRAPTPSDLSRRFIAYILSPHLWQIPSCGDVSKQLSTAIDGYCKGLAMFVESAATVLGLGNARRRAIPGAYPMNGVHDLGTYEQQVRSSGNRFDTSEYNDLESGGEVLGAGWKFGAEDSGAACHTQPELLSEGVSYLDPFCSYSLPSEIVATPVEKEESHTISSKDLESAPHASVASVDAEVVPVTRRAASAPTNNSEASAQPERIRKYAGMRTLKLPGRQPRPMKGPNECELALRQIDEELAIEASQRDKYCARELAGSGIFMHAPTTKAQSAITTSPQTLRRIRRETSVGPLNTMWGARHTRVTPEIKLSKPGDIQTQTCVDGSVLSADQISSAVTGTPRQGRARSNAVYLPSKKPASVGPVSEVIDSKKPVATPASIMNDASEDPAVRRNKNRTSMSDWLSTISTGSNSLVADHVAIKSRPVLRASLILSLFPTPPLSPTGSTSSSDSSSPSTPITELFLPSPVVISVSIVLLSFDSSRKLKNPKKKFNVILSLFSHSLSHSLSFVSPPSAFLVLDFYPFSFDSSSFRFIATFGFDHGHIYMQYFLLLNASDFTPQPTSGVRVNHVPPWHTRREFGAQLLSSFGSHPPLLSPPTTAPPPSLPIPDPRSAEEPAQWNQYLVKLSEQVTPSVYAHAAPPPAPQQYLDPTTLAQFGLAGMPGLLGLGLGLGGLPSLAQALAVQFQIAAGLYPGLSLASLAAAAHPTPTSDAKQPASPPHRPTGSSSQRSVSARPRNPTLDSMLSGPRARPFHLPSFPD</sequence>
<dbReference type="Proteomes" id="UP000663827">
    <property type="component" value="Unassembled WGS sequence"/>
</dbReference>
<dbReference type="AlphaFoldDB" id="A0A8H3HWN5"/>
<name>A0A8H3HWN5_9AGAM</name>
<accession>A0A8H3HWN5</accession>
<proteinExistence type="predicted"/>
<dbReference type="EMBL" id="CAJNJQ010001329">
    <property type="protein sequence ID" value="CAE7133290.1"/>
    <property type="molecule type" value="Genomic_DNA"/>
</dbReference>
<reference evidence="3" key="1">
    <citation type="submission" date="2021-01" db="EMBL/GenBank/DDBJ databases">
        <authorList>
            <person name="Kaushik A."/>
        </authorList>
    </citation>
    <scope>NUCLEOTIDE SEQUENCE</scope>
    <source>
        <strain evidence="3">AG5</strain>
    </source>
</reference>
<keyword evidence="2" id="KW-0732">Signal</keyword>
<evidence type="ECO:0000313" key="4">
    <source>
        <dbReference type="Proteomes" id="UP000663827"/>
    </source>
</evidence>
<feature type="chain" id="PRO_5034338969" evidence="2">
    <location>
        <begin position="23"/>
        <end position="792"/>
    </location>
</feature>
<gene>
    <name evidence="3" type="ORF">RDB_LOCUS66359</name>
</gene>
<comment type="caution">
    <text evidence="3">The sequence shown here is derived from an EMBL/GenBank/DDBJ whole genome shotgun (WGS) entry which is preliminary data.</text>
</comment>
<evidence type="ECO:0000256" key="1">
    <source>
        <dbReference type="SAM" id="MobiDB-lite"/>
    </source>
</evidence>